<evidence type="ECO:0000313" key="4">
    <source>
        <dbReference type="EMBL" id="OEJ95841.1"/>
    </source>
</evidence>
<dbReference type="RefSeq" id="WP_023588184.1">
    <property type="nucleotide sequence ID" value="NZ_ASHX02000001.1"/>
</dbReference>
<evidence type="ECO:0000256" key="1">
    <source>
        <dbReference type="ARBA" id="ARBA00006845"/>
    </source>
</evidence>
<dbReference type="Pfam" id="PF01337">
    <property type="entry name" value="Barstar"/>
    <property type="match status" value="1"/>
</dbReference>
<comment type="similarity">
    <text evidence="1">Belongs to the barstar family.</text>
</comment>
<sequence>MDTRRPCPCCGHLVFDIEDGWPGSFAICPICWWEDDAQQFRWPFMPGGANRVSLVEAQGNFQSYGACDQYGRRFVRRPTDEEPRDPRWRPVNPAVDFFEDWRSDTRRPWPTTPSALCWWLPSFWAPAEEPEPEVPHSVVIDVGAVSSDRDLHGLLKRELGFPAFYGMNWAAFWDAITGLVEIPRVLRFAHWAELERRAPLAAAALRAQLVRYGEATEGFSVVYDQ</sequence>
<organism evidence="4 5">
    <name type="scientific">Streptomyces thermolilacinus SPC6</name>
    <dbReference type="NCBI Taxonomy" id="1306406"/>
    <lineage>
        <taxon>Bacteria</taxon>
        <taxon>Bacillati</taxon>
        <taxon>Actinomycetota</taxon>
        <taxon>Actinomycetes</taxon>
        <taxon>Kitasatosporales</taxon>
        <taxon>Streptomycetaceae</taxon>
        <taxon>Streptomyces</taxon>
    </lineage>
</organism>
<dbReference type="Gene3D" id="3.30.370.10">
    <property type="entry name" value="Barstar-like"/>
    <property type="match status" value="1"/>
</dbReference>
<proteinExistence type="inferred from homology"/>
<dbReference type="InterPro" id="IPR000468">
    <property type="entry name" value="Barstar"/>
</dbReference>
<accession>A0A1D3DU38</accession>
<evidence type="ECO:0000259" key="3">
    <source>
        <dbReference type="Pfam" id="PF14206"/>
    </source>
</evidence>
<dbReference type="Proteomes" id="UP000095329">
    <property type="component" value="Unassembled WGS sequence"/>
</dbReference>
<dbReference type="EMBL" id="ASHX02000001">
    <property type="protein sequence ID" value="OEJ95841.1"/>
    <property type="molecule type" value="Genomic_DNA"/>
</dbReference>
<dbReference type="InterPro" id="IPR025983">
    <property type="entry name" value="Cys_rich_CPCC"/>
</dbReference>
<dbReference type="InterPro" id="IPR035905">
    <property type="entry name" value="Barstar-like_sf"/>
</dbReference>
<reference evidence="4 5" key="1">
    <citation type="journal article" date="2013" name="Genome Announc.">
        <title>Genome Sequence of Streptomyces violaceusniger Strain SPC6, a Halotolerant Streptomycete That Exhibits Rapid Growth and Development.</title>
        <authorList>
            <person name="Chen X."/>
            <person name="Zhang B."/>
            <person name="Zhang W."/>
            <person name="Wu X."/>
            <person name="Zhang M."/>
            <person name="Chen T."/>
            <person name="Liu G."/>
            <person name="Dyson P."/>
        </authorList>
    </citation>
    <scope>NUCLEOTIDE SEQUENCE [LARGE SCALE GENOMIC DNA]</scope>
    <source>
        <strain evidence="4 5">SPC6</strain>
    </source>
</reference>
<dbReference type="AlphaFoldDB" id="A0A1D3DU38"/>
<feature type="domain" description="Cysteine-rich CPCC" evidence="3">
    <location>
        <begin position="6"/>
        <end position="82"/>
    </location>
</feature>
<keyword evidence="5" id="KW-1185">Reference proteome</keyword>
<feature type="domain" description="Barstar (barnase inhibitor)" evidence="2">
    <location>
        <begin position="136"/>
        <end position="212"/>
    </location>
</feature>
<comment type="caution">
    <text evidence="4">The sequence shown here is derived from an EMBL/GenBank/DDBJ whole genome shotgun (WGS) entry which is preliminary data.</text>
</comment>
<dbReference type="Pfam" id="PF14206">
    <property type="entry name" value="Cys_rich_CPCC"/>
    <property type="match status" value="1"/>
</dbReference>
<gene>
    <name evidence="4" type="ORF">J116_016530</name>
</gene>
<dbReference type="STRING" id="1306406.J116_016530"/>
<evidence type="ECO:0000313" key="5">
    <source>
        <dbReference type="Proteomes" id="UP000095329"/>
    </source>
</evidence>
<name>A0A1D3DU38_9ACTN</name>
<dbReference type="eggNOG" id="COG2732">
    <property type="taxonomic scope" value="Bacteria"/>
</dbReference>
<evidence type="ECO:0000259" key="2">
    <source>
        <dbReference type="Pfam" id="PF01337"/>
    </source>
</evidence>
<evidence type="ECO:0008006" key="6">
    <source>
        <dbReference type="Google" id="ProtNLM"/>
    </source>
</evidence>
<protein>
    <recommendedName>
        <fullName evidence="6">Barstar (barnase inhibitor) domain-containing protein</fullName>
    </recommendedName>
</protein>
<dbReference type="SUPFAM" id="SSF52038">
    <property type="entry name" value="Barstar-related"/>
    <property type="match status" value="1"/>
</dbReference>